<keyword evidence="3" id="KW-0547">Nucleotide-binding</keyword>
<evidence type="ECO:0000256" key="3">
    <source>
        <dbReference type="ARBA" id="ARBA00022741"/>
    </source>
</evidence>
<dbReference type="Proteomes" id="UP000228934">
    <property type="component" value="Unassembled WGS sequence"/>
</dbReference>
<dbReference type="GO" id="GO:0004674">
    <property type="term" value="F:protein serine/threonine kinase activity"/>
    <property type="evidence" value="ECO:0007669"/>
    <property type="project" value="UniProtKB-KW"/>
</dbReference>
<dbReference type="InterPro" id="IPR011009">
    <property type="entry name" value="Kinase-like_dom_sf"/>
</dbReference>
<dbReference type="PANTHER" id="PTHR24351">
    <property type="entry name" value="RIBOSOMAL PROTEIN S6 KINASE"/>
    <property type="match status" value="1"/>
</dbReference>
<evidence type="ECO:0000256" key="2">
    <source>
        <dbReference type="ARBA" id="ARBA00022679"/>
    </source>
</evidence>
<dbReference type="Pfam" id="PF00069">
    <property type="entry name" value="Pkinase"/>
    <property type="match status" value="1"/>
</dbReference>
<evidence type="ECO:0000313" key="7">
    <source>
        <dbReference type="EMBL" id="PIO12453.1"/>
    </source>
</evidence>
<accession>A0A2G9QBL7</accession>
<dbReference type="GO" id="GO:0005524">
    <property type="term" value="F:ATP binding"/>
    <property type="evidence" value="ECO:0007669"/>
    <property type="project" value="UniProtKB-KW"/>
</dbReference>
<evidence type="ECO:0000256" key="5">
    <source>
        <dbReference type="ARBA" id="ARBA00022840"/>
    </source>
</evidence>
<gene>
    <name evidence="7" type="ORF">AB205_0160850</name>
</gene>
<dbReference type="AlphaFoldDB" id="A0A2G9QBL7"/>
<keyword evidence="8" id="KW-1185">Reference proteome</keyword>
<dbReference type="SUPFAM" id="SSF56112">
    <property type="entry name" value="Protein kinase-like (PK-like)"/>
    <property type="match status" value="1"/>
</dbReference>
<keyword evidence="1" id="KW-0723">Serine/threonine-protein kinase</keyword>
<dbReference type="PROSITE" id="PS50011">
    <property type="entry name" value="PROTEIN_KINASE_DOM"/>
    <property type="match status" value="1"/>
</dbReference>
<feature type="domain" description="Protein kinase" evidence="6">
    <location>
        <begin position="1"/>
        <end position="85"/>
    </location>
</feature>
<evidence type="ECO:0000256" key="1">
    <source>
        <dbReference type="ARBA" id="ARBA00022527"/>
    </source>
</evidence>
<evidence type="ECO:0000256" key="4">
    <source>
        <dbReference type="ARBA" id="ARBA00022777"/>
    </source>
</evidence>
<dbReference type="EMBL" id="KZ060333">
    <property type="protein sequence ID" value="PIO12453.1"/>
    <property type="molecule type" value="Genomic_DNA"/>
</dbReference>
<evidence type="ECO:0000313" key="8">
    <source>
        <dbReference type="Proteomes" id="UP000228934"/>
    </source>
</evidence>
<keyword evidence="4" id="KW-0418">Kinase</keyword>
<dbReference type="OrthoDB" id="7420382at2759"/>
<proteinExistence type="predicted"/>
<keyword evidence="2" id="KW-0808">Transferase</keyword>
<dbReference type="InterPro" id="IPR000719">
    <property type="entry name" value="Prot_kinase_dom"/>
</dbReference>
<reference evidence="8" key="1">
    <citation type="journal article" date="2017" name="Nat. Commun.">
        <title>The North American bullfrog draft genome provides insight into hormonal regulation of long noncoding RNA.</title>
        <authorList>
            <person name="Hammond S.A."/>
            <person name="Warren R.L."/>
            <person name="Vandervalk B.P."/>
            <person name="Kucuk E."/>
            <person name="Khan H."/>
            <person name="Gibb E.A."/>
            <person name="Pandoh P."/>
            <person name="Kirk H."/>
            <person name="Zhao Y."/>
            <person name="Jones M."/>
            <person name="Mungall A.J."/>
            <person name="Coope R."/>
            <person name="Pleasance S."/>
            <person name="Moore R.A."/>
            <person name="Holt R.A."/>
            <person name="Round J.M."/>
            <person name="Ohora S."/>
            <person name="Walle B.V."/>
            <person name="Veldhoen N."/>
            <person name="Helbing C.C."/>
            <person name="Birol I."/>
        </authorList>
    </citation>
    <scope>NUCLEOTIDE SEQUENCE [LARGE SCALE GENOMIC DNA]</scope>
</reference>
<name>A0A2G9QBL7_AQUCT</name>
<evidence type="ECO:0000259" key="6">
    <source>
        <dbReference type="PROSITE" id="PS50011"/>
    </source>
</evidence>
<feature type="non-terminal residue" evidence="7">
    <location>
        <position position="1"/>
    </location>
</feature>
<organism evidence="7 8">
    <name type="scientific">Aquarana catesbeiana</name>
    <name type="common">American bullfrog</name>
    <name type="synonym">Rana catesbeiana</name>
    <dbReference type="NCBI Taxonomy" id="8400"/>
    <lineage>
        <taxon>Eukaryota</taxon>
        <taxon>Metazoa</taxon>
        <taxon>Chordata</taxon>
        <taxon>Craniata</taxon>
        <taxon>Vertebrata</taxon>
        <taxon>Euteleostomi</taxon>
        <taxon>Amphibia</taxon>
        <taxon>Batrachia</taxon>
        <taxon>Anura</taxon>
        <taxon>Neobatrachia</taxon>
        <taxon>Ranoidea</taxon>
        <taxon>Ranidae</taxon>
        <taxon>Aquarana</taxon>
    </lineage>
</organism>
<protein>
    <recommendedName>
        <fullName evidence="6">Protein kinase domain-containing protein</fullName>
    </recommendedName>
</protein>
<dbReference type="Gene3D" id="1.10.510.10">
    <property type="entry name" value="Transferase(Phosphotransferase) domain 1"/>
    <property type="match status" value="1"/>
</dbReference>
<sequence>VINGDFYQFKPDWFSMGVVIYNMATGTVPFRAHNTQVYRKVVNYEDPVYPPDMDPPLKEFIEGLLCKCPDKRLGVGRDIRQHSFMRLIDWKSLEQGKAQPPFSIGPPLDMDMETNC</sequence>
<keyword evidence="5" id="KW-0067">ATP-binding</keyword>